<name>A0A2M7Z692_9BACT</name>
<dbReference type="GO" id="GO:0012505">
    <property type="term" value="C:endomembrane system"/>
    <property type="evidence" value="ECO:0007669"/>
    <property type="project" value="UniProtKB-SubCell"/>
</dbReference>
<proteinExistence type="predicted"/>
<keyword evidence="3 5" id="KW-1133">Transmembrane helix</keyword>
<gene>
    <name evidence="6" type="ORF">CO137_03455</name>
</gene>
<dbReference type="Pfam" id="PF01988">
    <property type="entry name" value="VIT1"/>
    <property type="match status" value="1"/>
</dbReference>
<feature type="transmembrane region" description="Helical" evidence="5">
    <location>
        <begin position="207"/>
        <end position="228"/>
    </location>
</feature>
<evidence type="ECO:0000256" key="5">
    <source>
        <dbReference type="SAM" id="Phobius"/>
    </source>
</evidence>
<dbReference type="InterPro" id="IPR008217">
    <property type="entry name" value="Ccc1_fam"/>
</dbReference>
<dbReference type="GO" id="GO:0005384">
    <property type="term" value="F:manganese ion transmembrane transporter activity"/>
    <property type="evidence" value="ECO:0007669"/>
    <property type="project" value="InterPro"/>
</dbReference>
<evidence type="ECO:0000256" key="4">
    <source>
        <dbReference type="ARBA" id="ARBA00023136"/>
    </source>
</evidence>
<organism evidence="6 7">
    <name type="scientific">Candidatus Magasanikbacteria bacterium CG_4_9_14_3_um_filter_32_9</name>
    <dbReference type="NCBI Taxonomy" id="1974644"/>
    <lineage>
        <taxon>Bacteria</taxon>
        <taxon>Candidatus Magasanikiibacteriota</taxon>
    </lineage>
</organism>
<sequence>MGTTEDLLAVILATDADFTWGVLGIVLMVSILFAFISELVVDYPKFWKIFFKNGEKNNMGKFSKKIYALYVQNFIFGVEDSLVSTIGLISGVAVTGASRSTVVVTGAILIFVEAFSMGIGSILSEHMAEEYRKKGSTPFGNAKSAGVVMFFSYFIAGFVPLSPYIFLQPMEAFWISIVFSLVALFILGLVSGKIFKINMVRKGFETFLLGGTGVVVGVVVGFIVQNYFI</sequence>
<feature type="transmembrane region" description="Helical" evidence="5">
    <location>
        <begin position="172"/>
        <end position="195"/>
    </location>
</feature>
<feature type="transmembrane region" description="Helical" evidence="5">
    <location>
        <begin position="144"/>
        <end position="166"/>
    </location>
</feature>
<keyword evidence="4 5" id="KW-0472">Membrane</keyword>
<dbReference type="GO" id="GO:0030026">
    <property type="term" value="P:intracellular manganese ion homeostasis"/>
    <property type="evidence" value="ECO:0007669"/>
    <property type="project" value="InterPro"/>
</dbReference>
<evidence type="ECO:0000256" key="2">
    <source>
        <dbReference type="ARBA" id="ARBA00022692"/>
    </source>
</evidence>
<evidence type="ECO:0000313" key="6">
    <source>
        <dbReference type="EMBL" id="PJA89592.1"/>
    </source>
</evidence>
<feature type="transmembrane region" description="Helical" evidence="5">
    <location>
        <begin position="20"/>
        <end position="41"/>
    </location>
</feature>
<comment type="subcellular location">
    <subcellularLocation>
        <location evidence="1">Endomembrane system</location>
        <topology evidence="1">Multi-pass membrane protein</topology>
    </subcellularLocation>
</comment>
<keyword evidence="2 5" id="KW-0812">Transmembrane</keyword>
<dbReference type="Proteomes" id="UP000230843">
    <property type="component" value="Unassembled WGS sequence"/>
</dbReference>
<feature type="transmembrane region" description="Helical" evidence="5">
    <location>
        <begin position="66"/>
        <end position="89"/>
    </location>
</feature>
<evidence type="ECO:0008006" key="8">
    <source>
        <dbReference type="Google" id="ProtNLM"/>
    </source>
</evidence>
<dbReference type="AlphaFoldDB" id="A0A2M7Z692"/>
<comment type="caution">
    <text evidence="6">The sequence shown here is derived from an EMBL/GenBank/DDBJ whole genome shotgun (WGS) entry which is preliminary data.</text>
</comment>
<evidence type="ECO:0000256" key="1">
    <source>
        <dbReference type="ARBA" id="ARBA00004127"/>
    </source>
</evidence>
<reference evidence="7" key="1">
    <citation type="submission" date="2017-09" db="EMBL/GenBank/DDBJ databases">
        <title>Depth-based differentiation of microbial function through sediment-hosted aquifers and enrichment of novel symbionts in the deep terrestrial subsurface.</title>
        <authorList>
            <person name="Probst A.J."/>
            <person name="Ladd B."/>
            <person name="Jarett J.K."/>
            <person name="Geller-Mcgrath D.E."/>
            <person name="Sieber C.M.K."/>
            <person name="Emerson J.B."/>
            <person name="Anantharaman K."/>
            <person name="Thomas B.C."/>
            <person name="Malmstrom R."/>
            <person name="Stieglmeier M."/>
            <person name="Klingl A."/>
            <person name="Woyke T."/>
            <person name="Ryan C.M."/>
            <person name="Banfield J.F."/>
        </authorList>
    </citation>
    <scope>NUCLEOTIDE SEQUENCE [LARGE SCALE GENOMIC DNA]</scope>
</reference>
<protein>
    <recommendedName>
        <fullName evidence="8">Rubrerythrin family protein</fullName>
    </recommendedName>
</protein>
<dbReference type="PANTHER" id="PTHR31851">
    <property type="entry name" value="FE(2+)/MN(2+) TRANSPORTER PCL1"/>
    <property type="match status" value="1"/>
</dbReference>
<accession>A0A2M7Z692</accession>
<evidence type="ECO:0000313" key="7">
    <source>
        <dbReference type="Proteomes" id="UP000230843"/>
    </source>
</evidence>
<evidence type="ECO:0000256" key="3">
    <source>
        <dbReference type="ARBA" id="ARBA00022989"/>
    </source>
</evidence>
<feature type="transmembrane region" description="Helical" evidence="5">
    <location>
        <begin position="101"/>
        <end position="123"/>
    </location>
</feature>
<dbReference type="EMBL" id="PFVJ01000074">
    <property type="protein sequence ID" value="PJA89592.1"/>
    <property type="molecule type" value="Genomic_DNA"/>
</dbReference>